<dbReference type="Gene3D" id="3.30.70.1440">
    <property type="entry name" value="Multidrug efflux transporter AcrB pore domain"/>
    <property type="match status" value="1"/>
</dbReference>
<dbReference type="Gene3D" id="3.30.70.1430">
    <property type="entry name" value="Multidrug efflux transporter AcrB pore domain"/>
    <property type="match status" value="2"/>
</dbReference>
<keyword evidence="1" id="KW-1133">Transmembrane helix</keyword>
<feature type="transmembrane region" description="Helical" evidence="1">
    <location>
        <begin position="425"/>
        <end position="447"/>
    </location>
</feature>
<dbReference type="GO" id="GO:0005886">
    <property type="term" value="C:plasma membrane"/>
    <property type="evidence" value="ECO:0007669"/>
    <property type="project" value="TreeGrafter"/>
</dbReference>
<feature type="transmembrane region" description="Helical" evidence="1">
    <location>
        <begin position="528"/>
        <end position="548"/>
    </location>
</feature>
<keyword evidence="3" id="KW-1185">Reference proteome</keyword>
<feature type="transmembrane region" description="Helical" evidence="1">
    <location>
        <begin position="961"/>
        <end position="980"/>
    </location>
</feature>
<organism evidence="2 3">
    <name type="scientific">Oceanospirillum linum</name>
    <dbReference type="NCBI Taxonomy" id="966"/>
    <lineage>
        <taxon>Bacteria</taxon>
        <taxon>Pseudomonadati</taxon>
        <taxon>Pseudomonadota</taxon>
        <taxon>Gammaproteobacteria</taxon>
        <taxon>Oceanospirillales</taxon>
        <taxon>Oceanospirillaceae</taxon>
        <taxon>Oceanospirillum</taxon>
    </lineage>
</organism>
<feature type="transmembrane region" description="Helical" evidence="1">
    <location>
        <begin position="992"/>
        <end position="1017"/>
    </location>
</feature>
<reference evidence="2" key="1">
    <citation type="submission" date="2017-02" db="EMBL/GenBank/DDBJ databases">
        <title>Draft Genome Sequence of the Salt Water Bacterium Oceanospirillum linum ATCC 11336.</title>
        <authorList>
            <person name="Trachtenberg A.M."/>
            <person name="Carney J.G."/>
            <person name="Linnane J.D."/>
            <person name="Rheaume B.A."/>
            <person name="Pitts N.L."/>
            <person name="Mykles D.L."/>
            <person name="Maclea K.S."/>
        </authorList>
    </citation>
    <scope>NUCLEOTIDE SEQUENCE [LARGE SCALE GENOMIC DNA]</scope>
    <source>
        <strain evidence="2">ATCC 11336</strain>
    </source>
</reference>
<dbReference type="Proteomes" id="UP000190064">
    <property type="component" value="Unassembled WGS sequence"/>
</dbReference>
<dbReference type="GO" id="GO:0042910">
    <property type="term" value="F:xenobiotic transmembrane transporter activity"/>
    <property type="evidence" value="ECO:0007669"/>
    <property type="project" value="TreeGrafter"/>
</dbReference>
<protein>
    <submittedName>
        <fullName evidence="2">Acriflavine resistance protein B</fullName>
    </submittedName>
</protein>
<feature type="transmembrane region" description="Helical" evidence="1">
    <location>
        <begin position="863"/>
        <end position="882"/>
    </location>
</feature>
<dbReference type="Gene3D" id="1.20.1640.10">
    <property type="entry name" value="Multidrug efflux transporter AcrB transmembrane domain"/>
    <property type="match status" value="2"/>
</dbReference>
<feature type="transmembrane region" description="Helical" evidence="1">
    <location>
        <begin position="12"/>
        <end position="28"/>
    </location>
</feature>
<evidence type="ECO:0000313" key="2">
    <source>
        <dbReference type="EMBL" id="OOV87492.1"/>
    </source>
</evidence>
<keyword evidence="1" id="KW-0812">Transmembrane</keyword>
<feature type="transmembrane region" description="Helical" evidence="1">
    <location>
        <begin position="453"/>
        <end position="476"/>
    </location>
</feature>
<feature type="transmembrane region" description="Helical" evidence="1">
    <location>
        <begin position="329"/>
        <end position="347"/>
    </location>
</feature>
<proteinExistence type="predicted"/>
<dbReference type="SUPFAM" id="SSF82693">
    <property type="entry name" value="Multidrug efflux transporter AcrB pore domain, PN1, PN2, PC1 and PC2 subdomains"/>
    <property type="match status" value="2"/>
</dbReference>
<gene>
    <name evidence="2" type="ORF">BTA35_0205470</name>
</gene>
<keyword evidence="1" id="KW-0472">Membrane</keyword>
<dbReference type="InterPro" id="IPR027463">
    <property type="entry name" value="AcrB_DN_DC_subdom"/>
</dbReference>
<dbReference type="STRING" id="966.BTA35_0205470"/>
<dbReference type="PRINTS" id="PR00702">
    <property type="entry name" value="ACRIFLAVINRP"/>
</dbReference>
<evidence type="ECO:0000256" key="1">
    <source>
        <dbReference type="SAM" id="Phobius"/>
    </source>
</evidence>
<sequence length="1035" mass="113688">MIAWFARNHVAANLMMISILLAGIFFLVKKVPLEVFPSVEFDQVNVSVSLRGASPEDMEQGVAILIEQSIQGLEGIEQIVSRSAEGSTQVSIEVADGYDPKELLTDIKSRVDAINNLPSDADRPTVALAERIREVISIAISGDLSEREIRQSAEQVRDDLIRAPGVTQVELAGVRDYEVSIEVSPRNLKEHGLTLGDIEQSIELESTDLSAGNMKTLGNEVLISSKGQRYTQREFENIVVKADENGGLVRLGDIATVRDGFEESPLRTRFNGKPAAMVDVYRTGQESAIAVADAVKEYIASRQDGLPAGLEITYWDDDSEVVKKRLNTLLSNAMQGGLLVLALLTLFLRPAIAFWVFIGIPISFMGAFILLPLLGVSLNIASLFGFILVLGIVVDDAIVTGENVYSHLRKSDSGLDAAIAGTKEVAVPVTFGVLTTVAAFLPLAFIGGHRGAIFSQIPAVVIPVLLFSLIESKFVLPAHLKYIRLRQGSEKQSRLERWQQGFADGFERFILRYYRPALKRVLRYRYTALALSVGALILLFATVSSGWMRFTFFPKVPSETARVTLTMPTGTAFDVTDRFVVNMTDQARVLQEKHRDPVSGVSVIQNIFSTTGSKGEAHVGQVRFEITPAEERDSNITSLELVNEWRDLIGPIPGAESIAFRAELGRVGDPVDIELSGSDLSVLSEVAEQVKERLATYPSLFDITDSLADGKQELQIELKPQAYMLGLDRSTIMQQIQKAYLGAEVQSIQRGREEVVVMLRLPQQARNSISDLLDLEIANGSGTLIPLSHLVELEPGKSPSAIYRIDGYRTINVTADMDKKTANTTVMNQDLKQYLDQLTQQYPSVAYTLRGEAEEQAESFGSLQIGLLLVLFVIYALLAIPFGSYSQPLIVMSVIPFGAIGAVLGHAIMGMPLTIMSLMGLLALVGVVVNDSLVLVDFVNQKRQAGDKLYKAIMSAAPKRFRPVMLTSMTTFIGLFPLLFEKSTQAQFLIPMAVSLGFGILFATLITLFLIPVNYMILEDIKSFVHRDKKNTHDH</sequence>
<dbReference type="Gene3D" id="3.30.70.1320">
    <property type="entry name" value="Multidrug efflux transporter AcrB pore domain like"/>
    <property type="match status" value="1"/>
</dbReference>
<feature type="transmembrane region" description="Helical" evidence="1">
    <location>
        <begin position="889"/>
        <end position="909"/>
    </location>
</feature>
<dbReference type="EMBL" id="MTSD02000002">
    <property type="protein sequence ID" value="OOV87492.1"/>
    <property type="molecule type" value="Genomic_DNA"/>
</dbReference>
<dbReference type="InterPro" id="IPR001036">
    <property type="entry name" value="Acrflvin-R"/>
</dbReference>
<dbReference type="AlphaFoldDB" id="A0A1T1HCF2"/>
<dbReference type="Pfam" id="PF00873">
    <property type="entry name" value="ACR_tran"/>
    <property type="match status" value="1"/>
</dbReference>
<feature type="transmembrane region" description="Helical" evidence="1">
    <location>
        <begin position="915"/>
        <end position="940"/>
    </location>
</feature>
<dbReference type="SUPFAM" id="SSF82714">
    <property type="entry name" value="Multidrug efflux transporter AcrB TolC docking domain, DN and DC subdomains"/>
    <property type="match status" value="2"/>
</dbReference>
<accession>A0A1T1HCF2</accession>
<name>A0A1T1HCF2_OCELI</name>
<evidence type="ECO:0000313" key="3">
    <source>
        <dbReference type="Proteomes" id="UP000190064"/>
    </source>
</evidence>
<dbReference type="SUPFAM" id="SSF82866">
    <property type="entry name" value="Multidrug efflux transporter AcrB transmembrane domain"/>
    <property type="match status" value="2"/>
</dbReference>
<dbReference type="PANTHER" id="PTHR32063:SF33">
    <property type="entry name" value="RND SUPERFAMILY EFFLUX PUMP PERMEASE COMPONENT"/>
    <property type="match status" value="1"/>
</dbReference>
<dbReference type="PANTHER" id="PTHR32063">
    <property type="match status" value="1"/>
</dbReference>
<dbReference type="RefSeq" id="WP_078318822.1">
    <property type="nucleotide sequence ID" value="NZ_FXTS01000002.1"/>
</dbReference>
<comment type="caution">
    <text evidence="2">The sequence shown here is derived from an EMBL/GenBank/DDBJ whole genome shotgun (WGS) entry which is preliminary data.</text>
</comment>
<dbReference type="Gene3D" id="3.30.2090.10">
    <property type="entry name" value="Multidrug efflux transporter AcrB TolC docking domain, DN and DC subdomains"/>
    <property type="match status" value="2"/>
</dbReference>